<dbReference type="Proteomes" id="UP000572817">
    <property type="component" value="Unassembled WGS sequence"/>
</dbReference>
<organism evidence="2 3">
    <name type="scientific">Botryosphaeria dothidea</name>
    <dbReference type="NCBI Taxonomy" id="55169"/>
    <lineage>
        <taxon>Eukaryota</taxon>
        <taxon>Fungi</taxon>
        <taxon>Dikarya</taxon>
        <taxon>Ascomycota</taxon>
        <taxon>Pezizomycotina</taxon>
        <taxon>Dothideomycetes</taxon>
        <taxon>Dothideomycetes incertae sedis</taxon>
        <taxon>Botryosphaeriales</taxon>
        <taxon>Botryosphaeriaceae</taxon>
        <taxon>Botryosphaeria</taxon>
    </lineage>
</organism>
<keyword evidence="3" id="KW-1185">Reference proteome</keyword>
<sequence>MNGLDTELGPCRTVPPKGIVPVLKAEYRLPPKHHILLEYENLRPHATGKSSHAPQPGTIGATFAGDNLTTDSHEFGDYGHDNERD</sequence>
<feature type="compositionally biased region" description="Basic and acidic residues" evidence="1">
    <location>
        <begin position="71"/>
        <end position="85"/>
    </location>
</feature>
<evidence type="ECO:0000256" key="1">
    <source>
        <dbReference type="SAM" id="MobiDB-lite"/>
    </source>
</evidence>
<accession>A0A8H4IGM2</accession>
<gene>
    <name evidence="2" type="ORF">GTA08_BOTSDO10825</name>
</gene>
<dbReference type="EMBL" id="WWBZ02000082">
    <property type="protein sequence ID" value="KAF4300860.1"/>
    <property type="molecule type" value="Genomic_DNA"/>
</dbReference>
<protein>
    <submittedName>
        <fullName evidence="2">Uncharacterized protein</fullName>
    </submittedName>
</protein>
<reference evidence="2" key="1">
    <citation type="submission" date="2020-04" db="EMBL/GenBank/DDBJ databases">
        <title>Genome Assembly and Annotation of Botryosphaeria dothidea sdau 11-99, a Latent Pathogen of Apple Fruit Ring Rot in China.</title>
        <authorList>
            <person name="Yu C."/>
            <person name="Diao Y."/>
            <person name="Lu Q."/>
            <person name="Zhao J."/>
            <person name="Cui S."/>
            <person name="Peng C."/>
            <person name="He B."/>
            <person name="Liu H."/>
        </authorList>
    </citation>
    <scope>NUCLEOTIDE SEQUENCE [LARGE SCALE GENOMIC DNA]</scope>
    <source>
        <strain evidence="2">Sdau11-99</strain>
    </source>
</reference>
<evidence type="ECO:0000313" key="3">
    <source>
        <dbReference type="Proteomes" id="UP000572817"/>
    </source>
</evidence>
<comment type="caution">
    <text evidence="2">The sequence shown here is derived from an EMBL/GenBank/DDBJ whole genome shotgun (WGS) entry which is preliminary data.</text>
</comment>
<dbReference type="AlphaFoldDB" id="A0A8H4IGM2"/>
<proteinExistence type="predicted"/>
<evidence type="ECO:0000313" key="2">
    <source>
        <dbReference type="EMBL" id="KAF4300860.1"/>
    </source>
</evidence>
<name>A0A8H4IGM2_9PEZI</name>
<feature type="region of interest" description="Disordered" evidence="1">
    <location>
        <begin position="46"/>
        <end position="85"/>
    </location>
</feature>